<reference evidence="3" key="2">
    <citation type="journal article" date="2022" name="Microbiol. Resour. Announc.">
        <title>Metagenome Sequencing to Explore Phylogenomics of Terrestrial Cyanobacteria.</title>
        <authorList>
            <person name="Ward R.D."/>
            <person name="Stajich J.E."/>
            <person name="Johansen J.R."/>
            <person name="Huntemann M."/>
            <person name="Clum A."/>
            <person name="Foster B."/>
            <person name="Foster B."/>
            <person name="Roux S."/>
            <person name="Palaniappan K."/>
            <person name="Varghese N."/>
            <person name="Mukherjee S."/>
            <person name="Reddy T.B.K."/>
            <person name="Daum C."/>
            <person name="Copeland A."/>
            <person name="Chen I.A."/>
            <person name="Ivanova N.N."/>
            <person name="Kyrpides N.C."/>
            <person name="Shapiro N."/>
            <person name="Eloe-Fadrosh E.A."/>
            <person name="Pietrasiak N."/>
        </authorList>
    </citation>
    <scope>NUCLEOTIDE SEQUENCE</scope>
    <source>
        <strain evidence="3">JT2-VF2</strain>
    </source>
</reference>
<reference evidence="3" key="1">
    <citation type="submission" date="2021-05" db="EMBL/GenBank/DDBJ databases">
        <authorList>
            <person name="Pietrasiak N."/>
            <person name="Ward R."/>
            <person name="Stajich J.E."/>
            <person name="Kurbessoian T."/>
        </authorList>
    </citation>
    <scope>NUCLEOTIDE SEQUENCE</scope>
    <source>
        <strain evidence="3">JT2-VF2</strain>
    </source>
</reference>
<dbReference type="AlphaFoldDB" id="A0A951UGH1"/>
<feature type="transmembrane region" description="Helical" evidence="1">
    <location>
        <begin position="191"/>
        <end position="209"/>
    </location>
</feature>
<evidence type="ECO:0000259" key="2">
    <source>
        <dbReference type="Pfam" id="PF01757"/>
    </source>
</evidence>
<keyword evidence="1" id="KW-1133">Transmembrane helix</keyword>
<keyword evidence="1" id="KW-0812">Transmembrane</keyword>
<sequence>MNQLQKNHSEKKLHLHYLDGLRGLAALYVVLVHIEPSIGEELPTLWLWFGKFLRYGAFAVVIFIVLSGYGLMLSVVRSQKGYVSGGLLDYIKRRSRRILPPYYAALGFCILLAIAIFLIERFTPFQWNEFAGKGSFEPKFSLIDVLSYLLLIHNLSPSTHIAINPPMWTVASEWQLYFFFPLLLLPIWRRFGLLTVVISAFLIGTAPLYLLNRLFETANPWLLGIFALGMAATDIGFSQKPQLIAMRNSLRWDLLAIVFTAIAFVTEWKQLGLDIWIGRSFFGLAVACLFIYCTKLSLDGKKLPSILRILEHPWAIALGTFSYSLYLTHGPILVLLRYFLVSQPLSPFMFATLSYVMGVVMSLVFAYPFYLIFERPFISSFIKKPKVNDAVI</sequence>
<evidence type="ECO:0000256" key="1">
    <source>
        <dbReference type="SAM" id="Phobius"/>
    </source>
</evidence>
<dbReference type="Pfam" id="PF01757">
    <property type="entry name" value="Acyl_transf_3"/>
    <property type="match status" value="1"/>
</dbReference>
<gene>
    <name evidence="3" type="ORF">KME32_15630</name>
</gene>
<feature type="transmembrane region" description="Helical" evidence="1">
    <location>
        <begin position="275"/>
        <end position="293"/>
    </location>
</feature>
<proteinExistence type="predicted"/>
<dbReference type="InterPro" id="IPR050879">
    <property type="entry name" value="Acyltransferase_3"/>
</dbReference>
<keyword evidence="3" id="KW-0012">Acyltransferase</keyword>
<feature type="transmembrane region" description="Helical" evidence="1">
    <location>
        <begin position="250"/>
        <end position="269"/>
    </location>
</feature>
<feature type="transmembrane region" description="Helical" evidence="1">
    <location>
        <begin position="314"/>
        <end position="340"/>
    </location>
</feature>
<dbReference type="Proteomes" id="UP000715781">
    <property type="component" value="Unassembled WGS sequence"/>
</dbReference>
<feature type="transmembrane region" description="Helical" evidence="1">
    <location>
        <begin position="58"/>
        <end position="77"/>
    </location>
</feature>
<keyword evidence="3" id="KW-0808">Transferase</keyword>
<dbReference type="InterPro" id="IPR002656">
    <property type="entry name" value="Acyl_transf_3_dom"/>
</dbReference>
<keyword evidence="1" id="KW-0472">Membrane</keyword>
<dbReference type="GO" id="GO:0016020">
    <property type="term" value="C:membrane"/>
    <property type="evidence" value="ECO:0007669"/>
    <property type="project" value="TreeGrafter"/>
</dbReference>
<dbReference type="EMBL" id="JAHHHN010000008">
    <property type="protein sequence ID" value="MBW4562547.1"/>
    <property type="molecule type" value="Genomic_DNA"/>
</dbReference>
<protein>
    <submittedName>
        <fullName evidence="3">Acyltransferase</fullName>
    </submittedName>
</protein>
<feature type="transmembrane region" description="Helical" evidence="1">
    <location>
        <begin position="352"/>
        <end position="373"/>
    </location>
</feature>
<feature type="transmembrane region" description="Helical" evidence="1">
    <location>
        <begin position="98"/>
        <end position="119"/>
    </location>
</feature>
<evidence type="ECO:0000313" key="4">
    <source>
        <dbReference type="Proteomes" id="UP000715781"/>
    </source>
</evidence>
<dbReference type="GO" id="GO:0009103">
    <property type="term" value="P:lipopolysaccharide biosynthetic process"/>
    <property type="evidence" value="ECO:0007669"/>
    <property type="project" value="TreeGrafter"/>
</dbReference>
<accession>A0A951UGH1</accession>
<comment type="caution">
    <text evidence="3">The sequence shown here is derived from an EMBL/GenBank/DDBJ whole genome shotgun (WGS) entry which is preliminary data.</text>
</comment>
<evidence type="ECO:0000313" key="3">
    <source>
        <dbReference type="EMBL" id="MBW4562547.1"/>
    </source>
</evidence>
<dbReference type="GO" id="GO:0016747">
    <property type="term" value="F:acyltransferase activity, transferring groups other than amino-acyl groups"/>
    <property type="evidence" value="ECO:0007669"/>
    <property type="project" value="InterPro"/>
</dbReference>
<name>A0A951UGH1_9NOST</name>
<feature type="transmembrane region" description="Helical" evidence="1">
    <location>
        <begin position="21"/>
        <end position="38"/>
    </location>
</feature>
<dbReference type="PANTHER" id="PTHR23028:SF53">
    <property type="entry name" value="ACYL_TRANSF_3 DOMAIN-CONTAINING PROTEIN"/>
    <property type="match status" value="1"/>
</dbReference>
<dbReference type="PANTHER" id="PTHR23028">
    <property type="entry name" value="ACETYLTRANSFERASE"/>
    <property type="match status" value="1"/>
</dbReference>
<feature type="domain" description="Acyltransferase 3" evidence="2">
    <location>
        <begin position="16"/>
        <end position="366"/>
    </location>
</feature>
<organism evidence="3 4">
    <name type="scientific">Mojavia pulchra JT2-VF2</name>
    <dbReference type="NCBI Taxonomy" id="287848"/>
    <lineage>
        <taxon>Bacteria</taxon>
        <taxon>Bacillati</taxon>
        <taxon>Cyanobacteriota</taxon>
        <taxon>Cyanophyceae</taxon>
        <taxon>Nostocales</taxon>
        <taxon>Nostocaceae</taxon>
    </lineage>
</organism>